<dbReference type="EMBL" id="CP117523">
    <property type="protein sequence ID" value="WWD82724.1"/>
    <property type="molecule type" value="Genomic_DNA"/>
</dbReference>
<dbReference type="InterPro" id="IPR006230">
    <property type="entry name" value="MutL"/>
</dbReference>
<proteinExistence type="predicted"/>
<organism evidence="1 2">
    <name type="scientific">Terrisporobacter glycolicus ATCC 14880 = DSM 1288</name>
    <dbReference type="NCBI Taxonomy" id="1121315"/>
    <lineage>
        <taxon>Bacteria</taxon>
        <taxon>Bacillati</taxon>
        <taxon>Bacillota</taxon>
        <taxon>Clostridia</taxon>
        <taxon>Peptostreptococcales</taxon>
        <taxon>Peptostreptococcaceae</taxon>
        <taxon>Terrisporobacter</taxon>
    </lineage>
</organism>
<protein>
    <recommendedName>
        <fullName evidence="3">DNA mismatch repair protein MutL</fullName>
    </recommendedName>
</protein>
<evidence type="ECO:0000313" key="2">
    <source>
        <dbReference type="Proteomes" id="UP001348492"/>
    </source>
</evidence>
<dbReference type="Pfam" id="PF13941">
    <property type="entry name" value="MutL"/>
    <property type="match status" value="1"/>
</dbReference>
<name>A0ABZ2ES73_9FIRM</name>
<evidence type="ECO:0000313" key="1">
    <source>
        <dbReference type="EMBL" id="WWD82724.1"/>
    </source>
</evidence>
<gene>
    <name evidence="1" type="ORF">TEGL_11180</name>
</gene>
<reference evidence="1 2" key="1">
    <citation type="journal article" date="2023" name="PLoS ONE">
        <title>Genome-based metabolic and phylogenomic analysis of three Terrisporobacter species.</title>
        <authorList>
            <person name="Boer T."/>
            <person name="Bengelsdorf F.R."/>
            <person name="Bomeke M."/>
            <person name="Daniel R."/>
            <person name="Poehlein A."/>
        </authorList>
    </citation>
    <scope>NUCLEOTIDE SEQUENCE [LARGE SCALE GENOMIC DNA]</scope>
    <source>
        <strain evidence="1 2">DSM 1288</strain>
    </source>
</reference>
<accession>A0ABZ2ES73</accession>
<dbReference type="RefSeq" id="WP_018589176.1">
    <property type="nucleotide sequence ID" value="NZ_CP117523.1"/>
</dbReference>
<sequence length="467" mass="51146">MTNSILEIDVLVAEIGSTTTVVNAFNNINGGDPEFLGQGQAPTTVFEGGDVRNGLSGAIKDLASNLNVGEIKYKDMFATSSAAGGLKMTVHGLVYDMTAKAAKEAALGAGAVIKQVTAGKIKRTDLKKIKEIKPNIILIAGGVDYGERDTAVYNAEMIASLNLGIPVIYAGNVENHEEIKLIFEESDYKLYIAENVYPKIDLLNIEPTRKIIQDVFEEHITKAPGMKYIKDMVNENITPTPGAVMEASKLLYRNIGDLLTLDVGGATTDVHSATEGSEFINKILVNPEPVSKRSVEGDLGVYVNMKNIVEVIGKESLQEELSIDIDSIMENYPPIPKSKEEILFVERLTKEAVIKAIIRHVGRIRNIYGTNGKSKIAEGKDLTGVKYIIGTGGALTRLPNRVEILEYVTMYNKNKELLLPKEKTKILIDNDYIMASIGVLSKKHEEASLKLMLKSLNFEEKKLCTLN</sequence>
<evidence type="ECO:0008006" key="3">
    <source>
        <dbReference type="Google" id="ProtNLM"/>
    </source>
</evidence>
<keyword evidence="2" id="KW-1185">Reference proteome</keyword>
<dbReference type="NCBIfam" id="NF040744">
    <property type="entry name" value="ornith_Or-4"/>
    <property type="match status" value="1"/>
</dbReference>
<dbReference type="PIRSF" id="PIRSF004729">
    <property type="entry name" value="MutL"/>
    <property type="match status" value="1"/>
</dbReference>
<dbReference type="NCBIfam" id="TIGR01319">
    <property type="entry name" value="glmL_fam"/>
    <property type="match status" value="1"/>
</dbReference>
<dbReference type="Proteomes" id="UP001348492">
    <property type="component" value="Chromosome"/>
</dbReference>